<evidence type="ECO:0000256" key="1">
    <source>
        <dbReference type="ARBA" id="ARBA00022694"/>
    </source>
</evidence>
<dbReference type="Proteomes" id="UP000503447">
    <property type="component" value="Chromosome"/>
</dbReference>
<keyword evidence="3 6" id="KW-0255">Endonuclease</keyword>
<dbReference type="GO" id="GO:0042781">
    <property type="term" value="F:3'-tRNA processing endoribonuclease activity"/>
    <property type="evidence" value="ECO:0007669"/>
    <property type="project" value="TreeGrafter"/>
</dbReference>
<protein>
    <recommendedName>
        <fullName evidence="6 7">Ribonuclease P protein component</fullName>
        <shortName evidence="6">RNase P protein</shortName>
        <shortName evidence="6">RNaseP protein</shortName>
        <ecNumber evidence="6 7">3.1.26.5</ecNumber>
    </recommendedName>
    <alternativeName>
        <fullName evidence="6">Protein C5</fullName>
    </alternativeName>
</protein>
<evidence type="ECO:0000256" key="2">
    <source>
        <dbReference type="ARBA" id="ARBA00022722"/>
    </source>
</evidence>
<keyword evidence="5 6" id="KW-0694">RNA-binding</keyword>
<keyword evidence="10" id="KW-1185">Reference proteome</keyword>
<gene>
    <name evidence="6" type="primary">rnpA</name>
    <name evidence="9" type="ORF">FTUN_4488</name>
</gene>
<evidence type="ECO:0000313" key="10">
    <source>
        <dbReference type="Proteomes" id="UP000503447"/>
    </source>
</evidence>
<dbReference type="HAMAP" id="MF_00227">
    <property type="entry name" value="RNase_P"/>
    <property type="match status" value="1"/>
</dbReference>
<evidence type="ECO:0000256" key="3">
    <source>
        <dbReference type="ARBA" id="ARBA00022759"/>
    </source>
</evidence>
<evidence type="ECO:0000256" key="6">
    <source>
        <dbReference type="HAMAP-Rule" id="MF_00227"/>
    </source>
</evidence>
<accession>A0A6M5YSF2</accession>
<dbReference type="GO" id="GO:0000049">
    <property type="term" value="F:tRNA binding"/>
    <property type="evidence" value="ECO:0007669"/>
    <property type="project" value="UniProtKB-UniRule"/>
</dbReference>
<comment type="subunit">
    <text evidence="6">Consists of a catalytic RNA component (M1 or rnpB) and a protein subunit.</text>
</comment>
<name>A0A6M5YSF2_9BACT</name>
<dbReference type="KEGG" id="ftj:FTUN_4488"/>
<evidence type="ECO:0000256" key="4">
    <source>
        <dbReference type="ARBA" id="ARBA00022801"/>
    </source>
</evidence>
<dbReference type="NCBIfam" id="TIGR00188">
    <property type="entry name" value="rnpA"/>
    <property type="match status" value="1"/>
</dbReference>
<dbReference type="GO" id="GO:0004526">
    <property type="term" value="F:ribonuclease P activity"/>
    <property type="evidence" value="ECO:0007669"/>
    <property type="project" value="UniProtKB-UniRule"/>
</dbReference>
<keyword evidence="2 6" id="KW-0540">Nuclease</keyword>
<keyword evidence="4 6" id="KW-0378">Hydrolase</keyword>
<dbReference type="SUPFAM" id="SSF54211">
    <property type="entry name" value="Ribosomal protein S5 domain 2-like"/>
    <property type="match status" value="1"/>
</dbReference>
<dbReference type="InterPro" id="IPR014721">
    <property type="entry name" value="Ribsml_uS5_D2-typ_fold_subgr"/>
</dbReference>
<dbReference type="AlphaFoldDB" id="A0A6M5YSF2"/>
<evidence type="ECO:0000256" key="7">
    <source>
        <dbReference type="NCBIfam" id="TIGR00188"/>
    </source>
</evidence>
<feature type="region of interest" description="Disordered" evidence="8">
    <location>
        <begin position="117"/>
        <end position="189"/>
    </location>
</feature>
<dbReference type="Gene3D" id="3.30.230.10">
    <property type="match status" value="1"/>
</dbReference>
<dbReference type="Pfam" id="PF00825">
    <property type="entry name" value="Ribonuclease_P"/>
    <property type="match status" value="1"/>
</dbReference>
<evidence type="ECO:0000256" key="8">
    <source>
        <dbReference type="SAM" id="MobiDB-lite"/>
    </source>
</evidence>
<dbReference type="PANTHER" id="PTHR33992:SF1">
    <property type="entry name" value="RIBONUCLEASE P PROTEIN COMPONENT"/>
    <property type="match status" value="1"/>
</dbReference>
<keyword evidence="1 6" id="KW-0819">tRNA processing</keyword>
<dbReference type="EC" id="3.1.26.5" evidence="6 7"/>
<comment type="similarity">
    <text evidence="6">Belongs to the RnpA family.</text>
</comment>
<reference evidence="10" key="1">
    <citation type="submission" date="2020-05" db="EMBL/GenBank/DDBJ databases">
        <title>Frigoriglobus tundricola gen. nov., sp. nov., a psychrotolerant cellulolytic planctomycete of the family Gemmataceae with two divergent copies of 16S rRNA gene.</title>
        <authorList>
            <person name="Kulichevskaya I.S."/>
            <person name="Ivanova A.A."/>
            <person name="Naumoff D.G."/>
            <person name="Beletsky A.V."/>
            <person name="Rijpstra W.I.C."/>
            <person name="Sinninghe Damste J.S."/>
            <person name="Mardanov A.V."/>
            <person name="Ravin N.V."/>
            <person name="Dedysh S.N."/>
        </authorList>
    </citation>
    <scope>NUCLEOTIDE SEQUENCE [LARGE SCALE GENOMIC DNA]</scope>
    <source>
        <strain evidence="10">PL17</strain>
    </source>
</reference>
<organism evidence="9 10">
    <name type="scientific">Frigoriglobus tundricola</name>
    <dbReference type="NCBI Taxonomy" id="2774151"/>
    <lineage>
        <taxon>Bacteria</taxon>
        <taxon>Pseudomonadati</taxon>
        <taxon>Planctomycetota</taxon>
        <taxon>Planctomycetia</taxon>
        <taxon>Gemmatales</taxon>
        <taxon>Gemmataceae</taxon>
        <taxon>Frigoriglobus</taxon>
    </lineage>
</organism>
<dbReference type="PANTHER" id="PTHR33992">
    <property type="entry name" value="RIBONUCLEASE P PROTEIN COMPONENT"/>
    <property type="match status" value="1"/>
</dbReference>
<evidence type="ECO:0000256" key="5">
    <source>
        <dbReference type="ARBA" id="ARBA00022884"/>
    </source>
</evidence>
<comment type="function">
    <text evidence="6">RNaseP catalyzes the removal of the 5'-leader sequence from pre-tRNA to produce the mature 5'-terminus. It can also cleave other RNA substrates such as 4.5S RNA. The protein component plays an auxiliary but essential role in vivo by binding to the 5'-leader sequence and broadening the substrate specificity of the ribozyme.</text>
</comment>
<comment type="catalytic activity">
    <reaction evidence="6">
        <text>Endonucleolytic cleavage of RNA, removing 5'-extranucleotides from tRNA precursor.</text>
        <dbReference type="EC" id="3.1.26.5"/>
    </reaction>
</comment>
<dbReference type="InterPro" id="IPR020568">
    <property type="entry name" value="Ribosomal_Su5_D2-typ_SF"/>
</dbReference>
<proteinExistence type="inferred from homology"/>
<sequence>MTVPVKSLKFPPTHRMKTPAEFERCYARKRSASDGVLIVYACENGLAHPRLGCSVSRKVGNAVVRNRYKRLFREGFRLSQHDLPPGVDLILIPRPGPYPTVDTVRASLVKLAAQAARKLGSPGRPNPLPFRKGEKESQPTPSPSLKGGEQDLRSSNASGVSEEALRAFTPLPEGRGAGGVGSSSGEAPA</sequence>
<dbReference type="RefSeq" id="WP_171472420.1">
    <property type="nucleotide sequence ID" value="NZ_CP053452.2"/>
</dbReference>
<dbReference type="EMBL" id="CP053452">
    <property type="protein sequence ID" value="QJW96928.1"/>
    <property type="molecule type" value="Genomic_DNA"/>
</dbReference>
<dbReference type="GO" id="GO:0030677">
    <property type="term" value="C:ribonuclease P complex"/>
    <property type="evidence" value="ECO:0007669"/>
    <property type="project" value="TreeGrafter"/>
</dbReference>
<dbReference type="InterPro" id="IPR000100">
    <property type="entry name" value="RNase_P"/>
</dbReference>
<evidence type="ECO:0000313" key="9">
    <source>
        <dbReference type="EMBL" id="QJW96928.1"/>
    </source>
</evidence>
<dbReference type="GO" id="GO:0001682">
    <property type="term" value="P:tRNA 5'-leader removal"/>
    <property type="evidence" value="ECO:0007669"/>
    <property type="project" value="UniProtKB-UniRule"/>
</dbReference>